<dbReference type="Proteomes" id="UP001162162">
    <property type="component" value="Unassembled WGS sequence"/>
</dbReference>
<dbReference type="Gene3D" id="2.40.70.10">
    <property type="entry name" value="Acid Proteases"/>
    <property type="match status" value="1"/>
</dbReference>
<protein>
    <recommendedName>
        <fullName evidence="5">Peptidase aspartic putative domain-containing protein</fullName>
    </recommendedName>
</protein>
<name>A0AAV8X4D1_9CUCU</name>
<dbReference type="InterPro" id="IPR041588">
    <property type="entry name" value="Integrase_H2C2"/>
</dbReference>
<accession>A0AAV8X4D1</accession>
<evidence type="ECO:0000259" key="1">
    <source>
        <dbReference type="Pfam" id="PF17921"/>
    </source>
</evidence>
<dbReference type="PANTHER" id="PTHR47331">
    <property type="entry name" value="PHD-TYPE DOMAIN-CONTAINING PROTEIN"/>
    <property type="match status" value="1"/>
</dbReference>
<sequence length="1221" mass="138688">MAQNKHIREQRALRESLYLRLEDIATVAASFQTEPENHTVRRMLEVRSESVKNIYDDILKIHGDIVMKVATLPDSNLDEEHAFLKRVDETYFTIQSIVRELPVQFRSSAQSPVADKTSIVQTSKTRLPKLNLQTFDGKLENWSAFIQVFNRSIHDNNTLANVERFEYLLGCLSEKLDSKTRRYFEAEIRNLKGEIPAFDTLNTFVESQCHVLAAEHSTSLKSNTYTSKNNNTFTSRPKWVSSLVANTSEQKCLVCEKDHIIYRCPVLKADQKSPADRFKVVKEKRLCINCLRPHQVKNCSSTSTCRTCHKNHHTLLHFDRFSGSSGAINETSDSGNTAPAEIVVPTVNALASSLSRQVALLSTALVDVHDSQGHPHTLRVLIDNGSEASFITVKAARNLNLKRQHDKIQIQGIGANSSIFSSGSIHCKISPHGSCQPAIHLEAHIIPHVASVIPSQSLQFYSWDHINNLKLADPNFYISRHVDLLLGADVYAQLIRPGLVLAPSPRCPSAFNTIFGWVLSGSVQPEQTNERVINSFHVKIMEDCPENDLESTMRQFWQVEEVPMISTSPDDELCEKLYVEGYSKLPSGRFVVPLPFRDSKPVFPESKDIAIRRFFALEHRLKKDPVLKQSYVDFMRCDSLAAAQNLQSELIQLCESGGFPLRKWSSNHSDLLETLPAEHCQAPFSFDSVPTLTLKVLGLQWSPMTDTFTFRLMSFDRPCTKRGILSELARVYDPLGYLNPVTFYIKHLLQQIWHSSCDWDDSLPEPLTRQWLKYKSEISFLSDISVDRQLIFDRNSPCQIHGFCDASLAGYAATVFGRFKHGESYITRLIISKSKVAPTRSNKLTIPRLELCGAVLLSKLLHMVVQTYSGVLSILDVVAWTDSSIVLSWIHSSPHRWKTFVMNRVAYIQKRVPSINWHHVSSIDNPADCASRGILPSQLVNHQLWWSGPPWLSLPSEQWPQSDKLASSLQSNTESLCEEEKTVKVFVVQIEPSVLMQLLHRFSSLQTICHVLAYVVRFHHNSKNPLDHKVGPINNVEYHDTLLRLVKLVQGQVFQSEIHKLKTNQLCSRPLRKLNLFLDDQGILRVGGRLRHSKLSFEHKFPALLPQKHRLTNLIIEDVHKRNLHPGAKTLHYLILQNFWILSAHRAIRKCLSNCYRCFRAKPQALQPPMDDSSPPLHWRVGRVLEIHPGSDNIVRVVTLKTALGTLKRPVVKLCPLPYSL</sequence>
<keyword evidence="4" id="KW-1185">Reference proteome</keyword>
<feature type="domain" description="Integrase zinc-binding" evidence="1">
    <location>
        <begin position="1109"/>
        <end position="1164"/>
    </location>
</feature>
<dbReference type="Pfam" id="PF03564">
    <property type="entry name" value="DUF1759"/>
    <property type="match status" value="1"/>
</dbReference>
<gene>
    <name evidence="3" type="ORF">NQ318_015960</name>
</gene>
<proteinExistence type="predicted"/>
<dbReference type="InterPro" id="IPR040676">
    <property type="entry name" value="DUF5641"/>
</dbReference>
<evidence type="ECO:0008006" key="5">
    <source>
        <dbReference type="Google" id="ProtNLM"/>
    </source>
</evidence>
<comment type="caution">
    <text evidence="3">The sequence shown here is derived from an EMBL/GenBank/DDBJ whole genome shotgun (WGS) entry which is preliminary data.</text>
</comment>
<evidence type="ECO:0000313" key="3">
    <source>
        <dbReference type="EMBL" id="KAJ8933574.1"/>
    </source>
</evidence>
<evidence type="ECO:0000313" key="4">
    <source>
        <dbReference type="Proteomes" id="UP001162162"/>
    </source>
</evidence>
<dbReference type="InterPro" id="IPR005312">
    <property type="entry name" value="DUF1759"/>
</dbReference>
<dbReference type="Pfam" id="PF17921">
    <property type="entry name" value="Integrase_H2C2"/>
    <property type="match status" value="1"/>
</dbReference>
<feature type="domain" description="DUF5641" evidence="2">
    <location>
        <begin position="1171"/>
        <end position="1217"/>
    </location>
</feature>
<dbReference type="Pfam" id="PF05380">
    <property type="entry name" value="Peptidase_A17"/>
    <property type="match status" value="1"/>
</dbReference>
<evidence type="ECO:0000259" key="2">
    <source>
        <dbReference type="Pfam" id="PF18701"/>
    </source>
</evidence>
<dbReference type="PANTHER" id="PTHR47331:SF5">
    <property type="entry name" value="RIBONUCLEASE H"/>
    <property type="match status" value="1"/>
</dbReference>
<organism evidence="3 4">
    <name type="scientific">Aromia moschata</name>
    <dbReference type="NCBI Taxonomy" id="1265417"/>
    <lineage>
        <taxon>Eukaryota</taxon>
        <taxon>Metazoa</taxon>
        <taxon>Ecdysozoa</taxon>
        <taxon>Arthropoda</taxon>
        <taxon>Hexapoda</taxon>
        <taxon>Insecta</taxon>
        <taxon>Pterygota</taxon>
        <taxon>Neoptera</taxon>
        <taxon>Endopterygota</taxon>
        <taxon>Coleoptera</taxon>
        <taxon>Polyphaga</taxon>
        <taxon>Cucujiformia</taxon>
        <taxon>Chrysomeloidea</taxon>
        <taxon>Cerambycidae</taxon>
        <taxon>Cerambycinae</taxon>
        <taxon>Callichromatini</taxon>
        <taxon>Aromia</taxon>
    </lineage>
</organism>
<dbReference type="EMBL" id="JAPWTK010001197">
    <property type="protein sequence ID" value="KAJ8933574.1"/>
    <property type="molecule type" value="Genomic_DNA"/>
</dbReference>
<dbReference type="Pfam" id="PF18701">
    <property type="entry name" value="DUF5641"/>
    <property type="match status" value="1"/>
</dbReference>
<reference evidence="3" key="1">
    <citation type="journal article" date="2023" name="Insect Mol. Biol.">
        <title>Genome sequencing provides insights into the evolution of gene families encoding plant cell wall-degrading enzymes in longhorned beetles.</title>
        <authorList>
            <person name="Shin N.R."/>
            <person name="Okamura Y."/>
            <person name="Kirsch R."/>
            <person name="Pauchet Y."/>
        </authorList>
    </citation>
    <scope>NUCLEOTIDE SEQUENCE</scope>
    <source>
        <strain evidence="3">AMC_N1</strain>
    </source>
</reference>
<dbReference type="AlphaFoldDB" id="A0AAV8X4D1"/>
<dbReference type="InterPro" id="IPR008042">
    <property type="entry name" value="Retrotrans_Pao"/>
</dbReference>
<dbReference type="InterPro" id="IPR021109">
    <property type="entry name" value="Peptidase_aspartic_dom_sf"/>
</dbReference>